<name>A0A1P8WBI4_9PLAN</name>
<dbReference type="Proteomes" id="UP000187735">
    <property type="component" value="Chromosome"/>
</dbReference>
<evidence type="ECO:0000256" key="1">
    <source>
        <dbReference type="SAM" id="MobiDB-lite"/>
    </source>
</evidence>
<accession>A0A1P8WBI4</accession>
<evidence type="ECO:0000313" key="3">
    <source>
        <dbReference type="EMBL" id="APZ91411.1"/>
    </source>
</evidence>
<proteinExistence type="predicted"/>
<keyword evidence="2" id="KW-0732">Signal</keyword>
<feature type="chain" id="PRO_5013179321" description="Secreted protein" evidence="2">
    <location>
        <begin position="29"/>
        <end position="463"/>
    </location>
</feature>
<feature type="region of interest" description="Disordered" evidence="1">
    <location>
        <begin position="186"/>
        <end position="209"/>
    </location>
</feature>
<protein>
    <recommendedName>
        <fullName evidence="5">Secreted protein</fullName>
    </recommendedName>
</protein>
<dbReference type="AlphaFoldDB" id="A0A1P8WBI4"/>
<sequence length="463" mass="50464" precursor="true">MKVSRHTLPIILFLIANFATLVWSPACAAELKVAVFSTDVTPPLGDGIGIGFVKQFVEVEQPLLAKGFVLKSDSGTFVICAIDYCGLCNDSYELFRNKIAAAANTTPQNVAVQSLHQHTAPVLDANARRILYRDQRDQIDRRAEFETLTAEKIARAVSDATSNFRSLTHVGTSKAKVDRVASSRRLRQPDGSVVARMSSTTDAGLQSAPEGTIDPWLRSVALYENEQEIAHLSYYATHPQTSSGGNITPDVPGIARERLQKETGVFQIYFTGCGGDIAMGKYNSGTTEDREALANRLYAAMEASVKTFKRQAVNGARWQTKVLHFPLTAGPNFAATTHESILNSNASSSAKLKAAMNLAWIQRIRAQQDVEASCLTIGDVCLVHLPGEVFVDYQLSAQQLRSNAFVAVAAYGDCGMWYIGPDQIYKDKGGYEQKWSFGGCVEGQLKLVLTELLSAAEPKLQAE</sequence>
<evidence type="ECO:0008006" key="5">
    <source>
        <dbReference type="Google" id="ProtNLM"/>
    </source>
</evidence>
<evidence type="ECO:0000256" key="2">
    <source>
        <dbReference type="SAM" id="SignalP"/>
    </source>
</evidence>
<dbReference type="KEGG" id="fmr:Fuma_00999"/>
<dbReference type="EMBL" id="CP017641">
    <property type="protein sequence ID" value="APZ91411.1"/>
    <property type="molecule type" value="Genomic_DNA"/>
</dbReference>
<keyword evidence="4" id="KW-1185">Reference proteome</keyword>
<dbReference type="STRING" id="1891926.Fuma_00999"/>
<gene>
    <name evidence="3" type="ORF">Fuma_00999</name>
</gene>
<evidence type="ECO:0000313" key="4">
    <source>
        <dbReference type="Proteomes" id="UP000187735"/>
    </source>
</evidence>
<reference evidence="3 4" key="1">
    <citation type="journal article" date="2016" name="Front. Microbiol.">
        <title>Fuerstia marisgermanicae gen. nov., sp. nov., an Unusual Member of the Phylum Planctomycetes from the German Wadden Sea.</title>
        <authorList>
            <person name="Kohn T."/>
            <person name="Heuer A."/>
            <person name="Jogler M."/>
            <person name="Vollmers J."/>
            <person name="Boedeker C."/>
            <person name="Bunk B."/>
            <person name="Rast P."/>
            <person name="Borchert D."/>
            <person name="Glockner I."/>
            <person name="Freese H.M."/>
            <person name="Klenk H.P."/>
            <person name="Overmann J."/>
            <person name="Kaster A.K."/>
            <person name="Rohde M."/>
            <person name="Wiegand S."/>
            <person name="Jogler C."/>
        </authorList>
    </citation>
    <scope>NUCLEOTIDE SEQUENCE [LARGE SCALE GENOMIC DNA]</scope>
    <source>
        <strain evidence="3 4">NH11</strain>
    </source>
</reference>
<feature type="signal peptide" evidence="2">
    <location>
        <begin position="1"/>
        <end position="28"/>
    </location>
</feature>
<organism evidence="3 4">
    <name type="scientific">Fuerstiella marisgermanici</name>
    <dbReference type="NCBI Taxonomy" id="1891926"/>
    <lineage>
        <taxon>Bacteria</taxon>
        <taxon>Pseudomonadati</taxon>
        <taxon>Planctomycetota</taxon>
        <taxon>Planctomycetia</taxon>
        <taxon>Planctomycetales</taxon>
        <taxon>Planctomycetaceae</taxon>
        <taxon>Fuerstiella</taxon>
    </lineage>
</organism>